<dbReference type="Pfam" id="PF09066">
    <property type="entry name" value="B2-adapt-app_C"/>
    <property type="match status" value="1"/>
</dbReference>
<feature type="region of interest" description="Disordered" evidence="7">
    <location>
        <begin position="590"/>
        <end position="659"/>
    </location>
</feature>
<evidence type="ECO:0000256" key="2">
    <source>
        <dbReference type="ARBA" id="ARBA00006613"/>
    </source>
</evidence>
<evidence type="ECO:0000256" key="5">
    <source>
        <dbReference type="ARBA" id="ARBA00023136"/>
    </source>
</evidence>
<keyword evidence="5 6" id="KW-0472">Membrane</keyword>
<gene>
    <name evidence="9" type="ORF">M0812_15738</name>
</gene>
<dbReference type="InterPro" id="IPR016024">
    <property type="entry name" value="ARM-type_fold"/>
</dbReference>
<keyword evidence="3 6" id="KW-0813">Transport</keyword>
<evidence type="ECO:0000256" key="1">
    <source>
        <dbReference type="ARBA" id="ARBA00004308"/>
    </source>
</evidence>
<dbReference type="InterPro" id="IPR016342">
    <property type="entry name" value="AP_complex_bsu_1_2_4"/>
</dbReference>
<dbReference type="Gene3D" id="3.30.310.10">
    <property type="entry name" value="TATA-Binding Protein"/>
    <property type="match status" value="1"/>
</dbReference>
<evidence type="ECO:0000313" key="10">
    <source>
        <dbReference type="Proteomes" id="UP001146793"/>
    </source>
</evidence>
<dbReference type="EMBL" id="JANTQA010000032">
    <property type="protein sequence ID" value="KAJ3439700.1"/>
    <property type="molecule type" value="Genomic_DNA"/>
</dbReference>
<keyword evidence="4 6" id="KW-0653">Protein transport</keyword>
<comment type="caution">
    <text evidence="9">The sequence shown here is derived from an EMBL/GenBank/DDBJ whole genome shotgun (WGS) entry which is preliminary data.</text>
</comment>
<feature type="compositionally biased region" description="Acidic residues" evidence="7">
    <location>
        <begin position="617"/>
        <end position="627"/>
    </location>
</feature>
<evidence type="ECO:0000256" key="7">
    <source>
        <dbReference type="SAM" id="MobiDB-lite"/>
    </source>
</evidence>
<evidence type="ECO:0000256" key="4">
    <source>
        <dbReference type="ARBA" id="ARBA00022927"/>
    </source>
</evidence>
<dbReference type="PIRSF" id="PIRSF002291">
    <property type="entry name" value="AP_complex_beta"/>
    <property type="match status" value="1"/>
</dbReference>
<dbReference type="GO" id="GO:0030276">
    <property type="term" value="F:clathrin binding"/>
    <property type="evidence" value="ECO:0007669"/>
    <property type="project" value="InterPro"/>
</dbReference>
<dbReference type="GO" id="GO:0012505">
    <property type="term" value="C:endomembrane system"/>
    <property type="evidence" value="ECO:0007669"/>
    <property type="project" value="UniProtKB-SubCell"/>
</dbReference>
<dbReference type="PANTHER" id="PTHR11134">
    <property type="entry name" value="ADAPTOR COMPLEX SUBUNIT BETA FAMILY MEMBER"/>
    <property type="match status" value="1"/>
</dbReference>
<dbReference type="SMART" id="SM01020">
    <property type="entry name" value="B2-adapt-app_C"/>
    <property type="match status" value="1"/>
</dbReference>
<dbReference type="InterPro" id="IPR026739">
    <property type="entry name" value="AP_beta"/>
</dbReference>
<evidence type="ECO:0000259" key="8">
    <source>
        <dbReference type="SMART" id="SM01020"/>
    </source>
</evidence>
<dbReference type="InterPro" id="IPR002553">
    <property type="entry name" value="Clathrin/coatomer_adapt-like_N"/>
</dbReference>
<comment type="similarity">
    <text evidence="2 6">Belongs to the adaptor complexes large subunit family.</text>
</comment>
<organism evidence="9 10">
    <name type="scientific">Anaeramoeba flamelloides</name>
    <dbReference type="NCBI Taxonomy" id="1746091"/>
    <lineage>
        <taxon>Eukaryota</taxon>
        <taxon>Metamonada</taxon>
        <taxon>Anaeramoebidae</taxon>
        <taxon>Anaeramoeba</taxon>
    </lineage>
</organism>
<dbReference type="GO" id="GO:0006886">
    <property type="term" value="P:intracellular protein transport"/>
    <property type="evidence" value="ECO:0007669"/>
    <property type="project" value="InterPro"/>
</dbReference>
<dbReference type="Gene3D" id="1.25.10.10">
    <property type="entry name" value="Leucine-rich Repeat Variant"/>
    <property type="match status" value="1"/>
</dbReference>
<proteinExistence type="inferred from homology"/>
<name>A0AAV7ZEP9_9EUKA</name>
<dbReference type="GO" id="GO:0030131">
    <property type="term" value="C:clathrin adaptor complex"/>
    <property type="evidence" value="ECO:0007669"/>
    <property type="project" value="InterPro"/>
</dbReference>
<evidence type="ECO:0000256" key="6">
    <source>
        <dbReference type="PIRNR" id="PIRNR002291"/>
    </source>
</evidence>
<dbReference type="SUPFAM" id="SSF48371">
    <property type="entry name" value="ARM repeat"/>
    <property type="match status" value="1"/>
</dbReference>
<reference evidence="9" key="1">
    <citation type="submission" date="2022-08" db="EMBL/GenBank/DDBJ databases">
        <title>Novel sulphate-reducing endosymbionts in the free-living metamonad Anaeramoeba.</title>
        <authorList>
            <person name="Jerlstrom-Hultqvist J."/>
            <person name="Cepicka I."/>
            <person name="Gallot-Lavallee L."/>
            <person name="Salas-Leiva D."/>
            <person name="Curtis B.A."/>
            <person name="Zahonova K."/>
            <person name="Pipaliya S."/>
            <person name="Dacks J."/>
            <person name="Roger A.J."/>
        </authorList>
    </citation>
    <scope>NUCLEOTIDE SEQUENCE</scope>
    <source>
        <strain evidence="9">Busselton2</strain>
    </source>
</reference>
<dbReference type="Proteomes" id="UP001146793">
    <property type="component" value="Unassembled WGS sequence"/>
</dbReference>
<feature type="compositionally biased region" description="Acidic residues" evidence="7">
    <location>
        <begin position="595"/>
        <end position="609"/>
    </location>
</feature>
<dbReference type="Pfam" id="PF01602">
    <property type="entry name" value="Adaptin_N"/>
    <property type="match status" value="1"/>
</dbReference>
<comment type="subcellular location">
    <subcellularLocation>
        <location evidence="1">Endomembrane system</location>
    </subcellularLocation>
</comment>
<protein>
    <recommendedName>
        <fullName evidence="6">AP complex subunit beta</fullName>
    </recommendedName>
</protein>
<dbReference type="InterPro" id="IPR015151">
    <property type="entry name" value="B-adaptin_app_sub_C"/>
</dbReference>
<accession>A0AAV7ZEP9</accession>
<dbReference type="InterPro" id="IPR011989">
    <property type="entry name" value="ARM-like"/>
</dbReference>
<sequence>MSNFDLVEINRIKELMKNVRIKDTQKRKKLICKVIDLMNQGADVSSLLPEMIKASQTTDLAQKKLINLFLLTYSSKYPKTALMTVNTFIKDTVSKLPSICGLAIRSMSSLNNPELLKLIMPHVLRSLNDHSSYVRSIAIISLIKLWKVIPESLNLEEINYTLYELLLDNDPQVLLNSIQAINTIFHESGGIAINSKIISHFLNRLTSLSDWGLGVVFGLISKYAPENEKESLLILNRCDDFLRHENSFVVLSAAKVLVNIIEDLPNLKIQIFQRIRDPLLTLLSCTNQETNFVVLKHIKLIAKQLPQLFYKDYTRFFLQRSDLSYQTNVKLDILSEIVSSTNVQPIIEELSEYVINSEMNQDLSRRAIVSLSKIAIKFPKYCQSILQSLIAFLDLEIDYIIEESIIVMKNILQILPTSIEMIKNYISQISKLLINNDSNSESKSSLIWICGQFGNEIEKSPYILESLILDFDKLESRSKLELLSSTVNLFCIRPAECQLMLGKLLQLSIEDQNNVDVLDRALFYYRILQTGIENAKLIVSKNFSPEKITFQEKDDEQLTETLLDEYNSLSIVYEKPYSQITHNYRILNQEKTDESESESESESENENQNENEKEWGVEQEQEQEQVIENEKKSVLENENENESENENENENENEDSQEETVINIDWECNPQAILLPNDFQKLWAQLTESKQISIDFGIEIETGELIEQLTDSNILTIASGTIQQTIKMFCYAQRINDEEFMLMEIIINNETKIGTINLKSTNKQFTFEFSHYIKTCLI</sequence>
<dbReference type="AlphaFoldDB" id="A0AAV7ZEP9"/>
<dbReference type="InterPro" id="IPR012295">
    <property type="entry name" value="TBP_dom_sf"/>
</dbReference>
<feature type="compositionally biased region" description="Acidic residues" evidence="7">
    <location>
        <begin position="637"/>
        <end position="658"/>
    </location>
</feature>
<feature type="domain" description="Beta-adaptin appendage C-terminal subdomain" evidence="8">
    <location>
        <begin position="668"/>
        <end position="774"/>
    </location>
</feature>
<evidence type="ECO:0000256" key="3">
    <source>
        <dbReference type="ARBA" id="ARBA00022448"/>
    </source>
</evidence>
<dbReference type="GO" id="GO:0016192">
    <property type="term" value="P:vesicle-mediated transport"/>
    <property type="evidence" value="ECO:0007669"/>
    <property type="project" value="InterPro"/>
</dbReference>
<evidence type="ECO:0000313" key="9">
    <source>
        <dbReference type="EMBL" id="KAJ3439700.1"/>
    </source>
</evidence>